<dbReference type="CDD" id="cd02801">
    <property type="entry name" value="DUS_like_FMN"/>
    <property type="match status" value="1"/>
</dbReference>
<proteinExistence type="inferred from homology"/>
<dbReference type="InterPro" id="IPR018517">
    <property type="entry name" value="tRNA_hU_synthase_CS"/>
</dbReference>
<sequence>MKVGSQTIWPPLLLAPMAGLTHSALRTTLLHFGGVGLLSTEMLSAARLPAESVDHSPYLFRTTKESPLSHQLMLTDEKHIAPAFAALHRLGADVIDLNLGCPAPQIRRSGGGSRLMEDPARVRRLVASARQHTSLPLTAKIRLGETLDAAKLRDFCRMLEGEGVDMITVHARLRGESFARRPRWEWVANVKRWIDIPVVANGGIDSIASARTCLEQSGADGLMIGRAAARSPWIFAVLARALYAVDCTEPHICLPQLYQGFATALVERFSPERRLGRLKEFTHHFATNYFFGHQLAMGVQSSRSFAEACSRASAFFAACDPCAEDNGKWWVSDAGADCNSQIPGRGI</sequence>
<dbReference type="KEGG" id="dpr:Despr_2798"/>
<dbReference type="InterPro" id="IPR001269">
    <property type="entry name" value="DUS_fam"/>
</dbReference>
<organism evidence="10 11">
    <name type="scientific">Desulfobulbus propionicus (strain ATCC 33891 / DSM 2032 / VKM B-1956 / 1pr3)</name>
    <dbReference type="NCBI Taxonomy" id="577650"/>
    <lineage>
        <taxon>Bacteria</taxon>
        <taxon>Pseudomonadati</taxon>
        <taxon>Thermodesulfobacteriota</taxon>
        <taxon>Desulfobulbia</taxon>
        <taxon>Desulfobulbales</taxon>
        <taxon>Desulfobulbaceae</taxon>
        <taxon>Desulfobulbus</taxon>
    </lineage>
</organism>
<feature type="binding site" evidence="8">
    <location>
        <position position="140"/>
    </location>
    <ligand>
        <name>FMN</name>
        <dbReference type="ChEBI" id="CHEBI:58210"/>
    </ligand>
</feature>
<accession>A0A7U3YP31</accession>
<keyword evidence="4 6" id="KW-0819">tRNA processing</keyword>
<dbReference type="Proteomes" id="UP000006365">
    <property type="component" value="Chromosome"/>
</dbReference>
<dbReference type="PANTHER" id="PTHR11082">
    <property type="entry name" value="TRNA-DIHYDROURIDINE SYNTHASE"/>
    <property type="match status" value="1"/>
</dbReference>
<dbReference type="PANTHER" id="PTHR11082:SF25">
    <property type="entry name" value="DUS-LIKE FMN-BINDING DOMAIN-CONTAINING PROTEIN"/>
    <property type="match status" value="1"/>
</dbReference>
<dbReference type="Pfam" id="PF01207">
    <property type="entry name" value="Dus"/>
    <property type="match status" value="1"/>
</dbReference>
<feature type="active site" description="Proton donor" evidence="7">
    <location>
        <position position="101"/>
    </location>
</feature>
<feature type="domain" description="DUS-like FMN-binding" evidence="9">
    <location>
        <begin position="13"/>
        <end position="239"/>
    </location>
</feature>
<dbReference type="SUPFAM" id="SSF51395">
    <property type="entry name" value="FMN-linked oxidoreductases"/>
    <property type="match status" value="1"/>
</dbReference>
<evidence type="ECO:0000256" key="5">
    <source>
        <dbReference type="ARBA" id="ARBA00023002"/>
    </source>
</evidence>
<dbReference type="InterPro" id="IPR035587">
    <property type="entry name" value="DUS-like_FMN-bd"/>
</dbReference>
<dbReference type="EC" id="1.3.1.-" evidence="6"/>
<evidence type="ECO:0000256" key="7">
    <source>
        <dbReference type="PIRSR" id="PIRSR006621-1"/>
    </source>
</evidence>
<evidence type="ECO:0000256" key="1">
    <source>
        <dbReference type="ARBA" id="ARBA00001917"/>
    </source>
</evidence>
<comment type="cofactor">
    <cofactor evidence="1 6 8">
        <name>FMN</name>
        <dbReference type="ChEBI" id="CHEBI:58210"/>
    </cofactor>
</comment>
<comment type="function">
    <text evidence="6">Catalyzes the synthesis of 5,6-dihydrouridine (D), a modified base found in the D-loop of most tRNAs, via the reduction of the C5-C6 double bond in target uridines.</text>
</comment>
<feature type="binding site" evidence="8">
    <location>
        <begin position="201"/>
        <end position="203"/>
    </location>
    <ligand>
        <name>FMN</name>
        <dbReference type="ChEBI" id="CHEBI:58210"/>
    </ligand>
</feature>
<dbReference type="InterPro" id="IPR013785">
    <property type="entry name" value="Aldolase_TIM"/>
</dbReference>
<feature type="binding site" evidence="8">
    <location>
        <begin position="225"/>
        <end position="226"/>
    </location>
    <ligand>
        <name>FMN</name>
        <dbReference type="ChEBI" id="CHEBI:58210"/>
    </ligand>
</feature>
<evidence type="ECO:0000256" key="8">
    <source>
        <dbReference type="PIRSR" id="PIRSR006621-2"/>
    </source>
</evidence>
<keyword evidence="11" id="KW-1185">Reference proteome</keyword>
<comment type="similarity">
    <text evidence="6">Belongs to the dus family.</text>
</comment>
<feature type="binding site" evidence="8">
    <location>
        <begin position="16"/>
        <end position="18"/>
    </location>
    <ligand>
        <name>FMN</name>
        <dbReference type="ChEBI" id="CHEBI:58210"/>
    </ligand>
</feature>
<gene>
    <name evidence="10" type="ordered locus">Despr_2798</name>
</gene>
<evidence type="ECO:0000256" key="3">
    <source>
        <dbReference type="ARBA" id="ARBA00022643"/>
    </source>
</evidence>
<evidence type="ECO:0000256" key="2">
    <source>
        <dbReference type="ARBA" id="ARBA00022630"/>
    </source>
</evidence>
<dbReference type="AlphaFoldDB" id="A0A7U3YP31"/>
<dbReference type="EMBL" id="CP002364">
    <property type="protein sequence ID" value="ADW18932.1"/>
    <property type="molecule type" value="Genomic_DNA"/>
</dbReference>
<dbReference type="GO" id="GO:0050660">
    <property type="term" value="F:flavin adenine dinucleotide binding"/>
    <property type="evidence" value="ECO:0007669"/>
    <property type="project" value="InterPro"/>
</dbReference>
<keyword evidence="8" id="KW-0547">Nucleotide-binding</keyword>
<dbReference type="PIRSF" id="PIRSF006621">
    <property type="entry name" value="Dus"/>
    <property type="match status" value="1"/>
</dbReference>
<evidence type="ECO:0000313" key="10">
    <source>
        <dbReference type="EMBL" id="ADW18932.1"/>
    </source>
</evidence>
<reference evidence="10 11" key="1">
    <citation type="journal article" date="2011" name="Stand. Genomic Sci.">
        <title>Complete genome sequence of Desulfobulbus propionicus type strain (1pr3).</title>
        <authorList>
            <person name="Pagani I."/>
            <person name="Lapidus A."/>
            <person name="Nolan M."/>
            <person name="Lucas S."/>
            <person name="Hammon N."/>
            <person name="Deshpande S."/>
            <person name="Cheng J.F."/>
            <person name="Chertkov O."/>
            <person name="Davenport K."/>
            <person name="Tapia R."/>
            <person name="Han C."/>
            <person name="Goodwin L."/>
            <person name="Pitluck S."/>
            <person name="Liolios K."/>
            <person name="Mavromatis K."/>
            <person name="Ivanova N."/>
            <person name="Mikhailova N."/>
            <person name="Pati A."/>
            <person name="Chen A."/>
            <person name="Palaniappan K."/>
            <person name="Land M."/>
            <person name="Hauser L."/>
            <person name="Chang Y.J."/>
            <person name="Jeffries C.D."/>
            <person name="Detter J.C."/>
            <person name="Brambilla E."/>
            <person name="Kannan K.P."/>
            <person name="Djao O.D."/>
            <person name="Rohde M."/>
            <person name="Pukall R."/>
            <person name="Spring S."/>
            <person name="Goker M."/>
            <person name="Sikorski J."/>
            <person name="Woyke T."/>
            <person name="Bristow J."/>
            <person name="Eisen J.A."/>
            <person name="Markowitz V."/>
            <person name="Hugenholtz P."/>
            <person name="Kyrpides N.C."/>
            <person name="Klenk H.P."/>
        </authorList>
    </citation>
    <scope>NUCLEOTIDE SEQUENCE [LARGE SCALE GENOMIC DNA]</scope>
    <source>
        <strain evidence="11">ATCC 33891 / DSM 2032 / 1pr3</strain>
    </source>
</reference>
<dbReference type="Gene3D" id="3.20.20.70">
    <property type="entry name" value="Aldolase class I"/>
    <property type="match status" value="1"/>
</dbReference>
<dbReference type="GO" id="GO:0017150">
    <property type="term" value="F:tRNA dihydrouridine synthase activity"/>
    <property type="evidence" value="ECO:0007669"/>
    <property type="project" value="InterPro"/>
</dbReference>
<evidence type="ECO:0000313" key="11">
    <source>
        <dbReference type="Proteomes" id="UP000006365"/>
    </source>
</evidence>
<dbReference type="PROSITE" id="PS01136">
    <property type="entry name" value="UPF0034"/>
    <property type="match status" value="1"/>
</dbReference>
<keyword evidence="5 6" id="KW-0560">Oxidoreductase</keyword>
<evidence type="ECO:0000256" key="6">
    <source>
        <dbReference type="PIRNR" id="PIRNR006621"/>
    </source>
</evidence>
<feature type="binding site" evidence="8">
    <location>
        <position position="170"/>
    </location>
    <ligand>
        <name>FMN</name>
        <dbReference type="ChEBI" id="CHEBI:58210"/>
    </ligand>
</feature>
<evidence type="ECO:0000256" key="4">
    <source>
        <dbReference type="ARBA" id="ARBA00022694"/>
    </source>
</evidence>
<feature type="binding site" evidence="8">
    <location>
        <position position="71"/>
    </location>
    <ligand>
        <name>FMN</name>
        <dbReference type="ChEBI" id="CHEBI:58210"/>
    </ligand>
</feature>
<protein>
    <recommendedName>
        <fullName evidence="6">tRNA-dihydrouridine synthase</fullName>
        <ecNumber evidence="6">1.3.1.-</ecNumber>
    </recommendedName>
</protein>
<keyword evidence="2 6" id="KW-0285">Flavoprotein</keyword>
<evidence type="ECO:0000259" key="9">
    <source>
        <dbReference type="Pfam" id="PF01207"/>
    </source>
</evidence>
<name>A0A7U3YP31_DESPD</name>
<dbReference type="RefSeq" id="WP_015725457.1">
    <property type="nucleotide sequence ID" value="NC_014972.1"/>
</dbReference>
<keyword evidence="3 6" id="KW-0288">FMN</keyword>